<sequence length="41" mass="4558">MEAHFIQMDSMPTGSCILQLTPLKETKSLPSLRKPDSMASH</sequence>
<proteinExistence type="predicted"/>
<dbReference type="EMBL" id="GGEC01011335">
    <property type="protein sequence ID" value="MBW91818.1"/>
    <property type="molecule type" value="Transcribed_RNA"/>
</dbReference>
<evidence type="ECO:0000313" key="1">
    <source>
        <dbReference type="EMBL" id="MBW91818.1"/>
    </source>
</evidence>
<dbReference type="AlphaFoldDB" id="A0A2P2JEC4"/>
<accession>A0A2P2JEC4</accession>
<organism evidence="1">
    <name type="scientific">Rhizophora mucronata</name>
    <name type="common">Asiatic mangrove</name>
    <dbReference type="NCBI Taxonomy" id="61149"/>
    <lineage>
        <taxon>Eukaryota</taxon>
        <taxon>Viridiplantae</taxon>
        <taxon>Streptophyta</taxon>
        <taxon>Embryophyta</taxon>
        <taxon>Tracheophyta</taxon>
        <taxon>Spermatophyta</taxon>
        <taxon>Magnoliopsida</taxon>
        <taxon>eudicotyledons</taxon>
        <taxon>Gunneridae</taxon>
        <taxon>Pentapetalae</taxon>
        <taxon>rosids</taxon>
        <taxon>fabids</taxon>
        <taxon>Malpighiales</taxon>
        <taxon>Rhizophoraceae</taxon>
        <taxon>Rhizophora</taxon>
    </lineage>
</organism>
<name>A0A2P2JEC4_RHIMU</name>
<protein>
    <submittedName>
        <fullName evidence="1">Uncharacterized protein</fullName>
    </submittedName>
</protein>
<reference evidence="1" key="1">
    <citation type="submission" date="2018-02" db="EMBL/GenBank/DDBJ databases">
        <title>Rhizophora mucronata_Transcriptome.</title>
        <authorList>
            <person name="Meera S.P."/>
            <person name="Sreeshan A."/>
            <person name="Augustine A."/>
        </authorList>
    </citation>
    <scope>NUCLEOTIDE SEQUENCE</scope>
    <source>
        <tissue evidence="1">Leaf</tissue>
    </source>
</reference>